<proteinExistence type="predicted"/>
<sequence length="212" mass="23920">MAANDTFNLPLYTPELDCERFLKSPTARALKHMYAKGDNLDNLIVTGYQCFYLLNSKQEPRDCTEFYHFLSRCEFNETKILQLAENYIKTQNDFFATVATNDCSQIITGFSRMNNTDPIDNQTTNTIEETIEGAVGGMTDTIEDDEELVALQLENQYLNELVICKICRIKTASIVHLPCGCLVNCKDCDDNSITTCRNCGKAVRATVQAYLS</sequence>
<gene>
    <name evidence="1" type="ORF">ElyMa_001471500</name>
</gene>
<name>A0AAV4J361_9GAST</name>
<dbReference type="EMBL" id="BMAT01002893">
    <property type="protein sequence ID" value="GFS16378.1"/>
    <property type="molecule type" value="Genomic_DNA"/>
</dbReference>
<evidence type="ECO:0000313" key="2">
    <source>
        <dbReference type="Proteomes" id="UP000762676"/>
    </source>
</evidence>
<organism evidence="1 2">
    <name type="scientific">Elysia marginata</name>
    <dbReference type="NCBI Taxonomy" id="1093978"/>
    <lineage>
        <taxon>Eukaryota</taxon>
        <taxon>Metazoa</taxon>
        <taxon>Spiralia</taxon>
        <taxon>Lophotrochozoa</taxon>
        <taxon>Mollusca</taxon>
        <taxon>Gastropoda</taxon>
        <taxon>Heterobranchia</taxon>
        <taxon>Euthyneura</taxon>
        <taxon>Panpulmonata</taxon>
        <taxon>Sacoglossa</taxon>
        <taxon>Placobranchoidea</taxon>
        <taxon>Plakobranchidae</taxon>
        <taxon>Elysia</taxon>
    </lineage>
</organism>
<comment type="caution">
    <text evidence="1">The sequence shown here is derived from an EMBL/GenBank/DDBJ whole genome shotgun (WGS) entry which is preliminary data.</text>
</comment>
<evidence type="ECO:0000313" key="1">
    <source>
        <dbReference type="EMBL" id="GFS16378.1"/>
    </source>
</evidence>
<protein>
    <submittedName>
        <fullName evidence="1">Baculoviral IAP repeat-containing protein 7-like</fullName>
    </submittedName>
</protein>
<dbReference type="Gene3D" id="3.30.40.10">
    <property type="entry name" value="Zinc/RING finger domain, C3HC4 (zinc finger)"/>
    <property type="match status" value="1"/>
</dbReference>
<reference evidence="1 2" key="1">
    <citation type="journal article" date="2021" name="Elife">
        <title>Chloroplast acquisition without the gene transfer in kleptoplastic sea slugs, Plakobranchus ocellatus.</title>
        <authorList>
            <person name="Maeda T."/>
            <person name="Takahashi S."/>
            <person name="Yoshida T."/>
            <person name="Shimamura S."/>
            <person name="Takaki Y."/>
            <person name="Nagai Y."/>
            <person name="Toyoda A."/>
            <person name="Suzuki Y."/>
            <person name="Arimoto A."/>
            <person name="Ishii H."/>
            <person name="Satoh N."/>
            <person name="Nishiyama T."/>
            <person name="Hasebe M."/>
            <person name="Maruyama T."/>
            <person name="Minagawa J."/>
            <person name="Obokata J."/>
            <person name="Shigenobu S."/>
        </authorList>
    </citation>
    <scope>NUCLEOTIDE SEQUENCE [LARGE SCALE GENOMIC DNA]</scope>
</reference>
<accession>A0AAV4J361</accession>
<dbReference type="InterPro" id="IPR013083">
    <property type="entry name" value="Znf_RING/FYVE/PHD"/>
</dbReference>
<dbReference type="Proteomes" id="UP000762676">
    <property type="component" value="Unassembled WGS sequence"/>
</dbReference>
<dbReference type="AlphaFoldDB" id="A0AAV4J361"/>
<keyword evidence="2" id="KW-1185">Reference proteome</keyword>